<evidence type="ECO:0000313" key="7">
    <source>
        <dbReference type="Proteomes" id="UP000075398"/>
    </source>
</evidence>
<dbReference type="PATRIC" id="fig|1705409.3.peg.1764"/>
<dbReference type="InterPro" id="IPR027409">
    <property type="entry name" value="GroEL-like_apical_dom_sf"/>
</dbReference>
<accession>A0A150IW86</accession>
<dbReference type="PROSITE" id="PS00995">
    <property type="entry name" value="TCP1_3"/>
    <property type="match status" value="1"/>
</dbReference>
<dbReference type="EMBL" id="LNGC01000101">
    <property type="protein sequence ID" value="KYC49269.1"/>
    <property type="molecule type" value="Genomic_DNA"/>
</dbReference>
<dbReference type="InterPro" id="IPR027413">
    <property type="entry name" value="GROEL-like_equatorial_sf"/>
</dbReference>
<dbReference type="AlphaFoldDB" id="A0A150IW86"/>
<evidence type="ECO:0000256" key="2">
    <source>
        <dbReference type="ARBA" id="ARBA00022741"/>
    </source>
</evidence>
<dbReference type="GO" id="GO:0016887">
    <property type="term" value="F:ATP hydrolysis activity"/>
    <property type="evidence" value="ECO:0007669"/>
    <property type="project" value="InterPro"/>
</dbReference>
<name>A0A150IW86_9EURY</name>
<organism evidence="6 7">
    <name type="scientific">Candidatus Methanofastidiosum methylothiophilum</name>
    <dbReference type="NCBI Taxonomy" id="1705564"/>
    <lineage>
        <taxon>Archaea</taxon>
        <taxon>Methanobacteriati</taxon>
        <taxon>Methanobacteriota</taxon>
        <taxon>Stenosarchaea group</taxon>
        <taxon>Candidatus Methanofastidiosia</taxon>
        <taxon>Candidatus Methanofastidiosales</taxon>
        <taxon>Candidatus Methanofastidiosaceae</taxon>
        <taxon>Candidatus Methanofastidiosum</taxon>
    </lineage>
</organism>
<reference evidence="6 7" key="1">
    <citation type="journal article" date="2016" name="ISME J.">
        <title>Chasing the elusive Euryarchaeota class WSA2: genomes reveal a uniquely fastidious methyl-reducing methanogen.</title>
        <authorList>
            <person name="Nobu M.K."/>
            <person name="Narihiro T."/>
            <person name="Kuroda K."/>
            <person name="Mei R."/>
            <person name="Liu W.T."/>
        </authorList>
    </citation>
    <scope>NUCLEOTIDE SEQUENCE [LARGE SCALE GENOMIC DNA]</scope>
    <source>
        <strain evidence="6">U1lsi0528_Bin055</strain>
    </source>
</reference>
<dbReference type="CDD" id="cd03343">
    <property type="entry name" value="cpn60"/>
    <property type="match status" value="1"/>
</dbReference>
<dbReference type="SUPFAM" id="SSF52029">
    <property type="entry name" value="GroEL apical domain-like"/>
    <property type="match status" value="1"/>
</dbReference>
<keyword evidence="4 5" id="KW-0143">Chaperone</keyword>
<dbReference type="SUPFAM" id="SSF54849">
    <property type="entry name" value="GroEL-intermediate domain like"/>
    <property type="match status" value="1"/>
</dbReference>
<evidence type="ECO:0000256" key="3">
    <source>
        <dbReference type="ARBA" id="ARBA00022840"/>
    </source>
</evidence>
<evidence type="ECO:0000313" key="6">
    <source>
        <dbReference type="EMBL" id="KYC49269.1"/>
    </source>
</evidence>
<evidence type="ECO:0000256" key="1">
    <source>
        <dbReference type="ARBA" id="ARBA00008020"/>
    </source>
</evidence>
<dbReference type="InterPro" id="IPR002194">
    <property type="entry name" value="Chaperonin_TCP-1_CS"/>
</dbReference>
<dbReference type="InterPro" id="IPR054827">
    <property type="entry name" value="thermosome_alpha"/>
</dbReference>
<dbReference type="PROSITE" id="PS00751">
    <property type="entry name" value="TCP1_2"/>
    <property type="match status" value="1"/>
</dbReference>
<dbReference type="InterPro" id="IPR012714">
    <property type="entry name" value="Thermosome_arc"/>
</dbReference>
<gene>
    <name evidence="6" type="primary">ths</name>
    <name evidence="6" type="ORF">AMQ22_01682</name>
</gene>
<protein>
    <submittedName>
        <fullName evidence="6">Thermosome subunit</fullName>
    </submittedName>
</protein>
<comment type="caution">
    <text evidence="6">The sequence shown here is derived from an EMBL/GenBank/DDBJ whole genome shotgun (WGS) entry which is preliminary data.</text>
</comment>
<dbReference type="GO" id="GO:0005737">
    <property type="term" value="C:cytoplasm"/>
    <property type="evidence" value="ECO:0007669"/>
    <property type="project" value="UniProtKB-ARBA"/>
</dbReference>
<dbReference type="NCBIfam" id="NF041083">
    <property type="entry name" value="thermosome_beta"/>
    <property type="match status" value="1"/>
</dbReference>
<dbReference type="NCBIfam" id="TIGR02339">
    <property type="entry name" value="thermosome_arch"/>
    <property type="match status" value="1"/>
</dbReference>
<sequence>MAEIRQPMSVQPEGAQRFMGRDAQRMNILAGRIVAETVKTTLGPRGMDKMLVDSLGDVVITNDGATILSEMDIAHPAAKMIVEVAKTQDEEVGDGTTTAVVIAGELLKRAEDLLDQEVHATVVASGYKLAAEKAEEILKDIGDKITINDDEILLEIAKTAMTGKGAEKSKDTLAPLALKAVKQVAVKENGNYTVETEDIKVEKKEGGSVEDSKLIQGLIIDKERVHDGMPKKLKDAKIALLDCALEVKETETDAEIRITSPDQLQAFLDQEEAMLKKMVDQIKASGATVVFCQKGIDDLAQHYLAKSGVYAARRVKKSDMKKLAKATGARVVNKIADLEAKDLGHAGSVEEKKIGGDEMTFVEGCKDPKAVSLLLRGGTEHFLEEVDRALEDAIGVISTAIEDGTICAGGGAAEMELSKRLNEYAEKISGREQLAVKAFAQAMEVIPRTLAENAGMDPIDTIVALKASHESKDHKRYGIDVFDGKVKDMMKAGVVEPLRIKEQAVKSASESAIMILRIDDVIAASGIGKRRGMGGDDDMDMAGMGGMPGGMPGMM</sequence>
<dbReference type="InterPro" id="IPR017998">
    <property type="entry name" value="Chaperone_TCP-1"/>
</dbReference>
<dbReference type="Pfam" id="PF00118">
    <property type="entry name" value="Cpn60_TCP1"/>
    <property type="match status" value="1"/>
</dbReference>
<dbReference type="InterPro" id="IPR027410">
    <property type="entry name" value="TCP-1-like_intermed_sf"/>
</dbReference>
<dbReference type="FunFam" id="1.10.560.10:FF:000017">
    <property type="entry name" value="T-complex protein 1 subunit eta"/>
    <property type="match status" value="1"/>
</dbReference>
<dbReference type="Gene3D" id="1.10.560.10">
    <property type="entry name" value="GroEL-like equatorial domain"/>
    <property type="match status" value="1"/>
</dbReference>
<dbReference type="PANTHER" id="PTHR11353">
    <property type="entry name" value="CHAPERONIN"/>
    <property type="match status" value="1"/>
</dbReference>
<dbReference type="STRING" id="1705564.APG08_00140"/>
<dbReference type="InterPro" id="IPR053374">
    <property type="entry name" value="TCP-1_chaperonin"/>
</dbReference>
<evidence type="ECO:0000256" key="5">
    <source>
        <dbReference type="RuleBase" id="RU004187"/>
    </source>
</evidence>
<keyword evidence="2 5" id="KW-0547">Nucleotide-binding</keyword>
<dbReference type="SUPFAM" id="SSF48592">
    <property type="entry name" value="GroEL equatorial domain-like"/>
    <property type="match status" value="1"/>
</dbReference>
<keyword evidence="3 5" id="KW-0067">ATP-binding</keyword>
<dbReference type="GO" id="GO:0032991">
    <property type="term" value="C:protein-containing complex"/>
    <property type="evidence" value="ECO:0007669"/>
    <property type="project" value="UniProtKB-ARBA"/>
</dbReference>
<dbReference type="Gene3D" id="3.30.260.10">
    <property type="entry name" value="TCP-1-like chaperonin intermediate domain"/>
    <property type="match status" value="1"/>
</dbReference>
<dbReference type="PRINTS" id="PR00304">
    <property type="entry name" value="TCOMPLEXTCP1"/>
</dbReference>
<dbReference type="GO" id="GO:0140662">
    <property type="term" value="F:ATP-dependent protein folding chaperone"/>
    <property type="evidence" value="ECO:0007669"/>
    <property type="project" value="InterPro"/>
</dbReference>
<dbReference type="GO" id="GO:0005524">
    <property type="term" value="F:ATP binding"/>
    <property type="evidence" value="ECO:0007669"/>
    <property type="project" value="UniProtKB-KW"/>
</dbReference>
<proteinExistence type="inferred from homology"/>
<dbReference type="InterPro" id="IPR002423">
    <property type="entry name" value="Cpn60/GroEL/TCP-1"/>
</dbReference>
<dbReference type="Proteomes" id="UP000075398">
    <property type="component" value="Unassembled WGS sequence"/>
</dbReference>
<dbReference type="PROSITE" id="PS00750">
    <property type="entry name" value="TCP1_1"/>
    <property type="match status" value="1"/>
</dbReference>
<dbReference type="NCBIfam" id="NF041082">
    <property type="entry name" value="thermosome_alpha"/>
    <property type="match status" value="1"/>
</dbReference>
<evidence type="ECO:0000256" key="4">
    <source>
        <dbReference type="ARBA" id="ARBA00023186"/>
    </source>
</evidence>
<dbReference type="GO" id="GO:0051082">
    <property type="term" value="F:unfolded protein binding"/>
    <property type="evidence" value="ECO:0007669"/>
    <property type="project" value="InterPro"/>
</dbReference>
<comment type="similarity">
    <text evidence="1 5">Belongs to the TCP-1 chaperonin family.</text>
</comment>
<dbReference type="Gene3D" id="3.50.7.10">
    <property type="entry name" value="GroEL"/>
    <property type="match status" value="1"/>
</dbReference>